<name>A0ABU6UF41_9FABA</name>
<dbReference type="Gene3D" id="1.50.10.130">
    <property type="entry name" value="Terpene synthase, N-terminal domain"/>
    <property type="match status" value="1"/>
</dbReference>
<keyword evidence="4" id="KW-0456">Lyase</keyword>
<dbReference type="InterPro" id="IPR036965">
    <property type="entry name" value="Terpene_synth_N_sf"/>
</dbReference>
<reference evidence="7 8" key="1">
    <citation type="journal article" date="2023" name="Plants (Basel)">
        <title>Bridging the Gap: Combining Genomics and Transcriptomics Approaches to Understand Stylosanthes scabra, an Orphan Legume from the Brazilian Caatinga.</title>
        <authorList>
            <person name="Ferreira-Neto J.R.C."/>
            <person name="da Silva M.D."/>
            <person name="Binneck E."/>
            <person name="de Melo N.F."/>
            <person name="da Silva R.H."/>
            <person name="de Melo A.L.T.M."/>
            <person name="Pandolfi V."/>
            <person name="Bustamante F.O."/>
            <person name="Brasileiro-Vidal A.C."/>
            <person name="Benko-Iseppon A.M."/>
        </authorList>
    </citation>
    <scope>NUCLEOTIDE SEQUENCE [LARGE SCALE GENOMIC DNA]</scope>
    <source>
        <tissue evidence="7">Leaves</tissue>
    </source>
</reference>
<dbReference type="InterPro" id="IPR005630">
    <property type="entry name" value="Terpene_synthase_metal-bd"/>
</dbReference>
<evidence type="ECO:0000256" key="4">
    <source>
        <dbReference type="ARBA" id="ARBA00023239"/>
    </source>
</evidence>
<keyword evidence="8" id="KW-1185">Reference proteome</keyword>
<feature type="domain" description="Terpene synthase metal-binding" evidence="6">
    <location>
        <begin position="266"/>
        <end position="437"/>
    </location>
</feature>
<dbReference type="CDD" id="cd00684">
    <property type="entry name" value="Terpene_cyclase_plant_C1"/>
    <property type="match status" value="1"/>
</dbReference>
<evidence type="ECO:0000256" key="1">
    <source>
        <dbReference type="ARBA" id="ARBA00001946"/>
    </source>
</evidence>
<dbReference type="InterPro" id="IPR008930">
    <property type="entry name" value="Terpenoid_cyclase/PrenylTrfase"/>
</dbReference>
<dbReference type="SUPFAM" id="SSF48239">
    <property type="entry name" value="Terpenoid cyclases/Protein prenyltransferases"/>
    <property type="match status" value="1"/>
</dbReference>
<keyword evidence="3" id="KW-0460">Magnesium</keyword>
<dbReference type="EMBL" id="JASCZI010120963">
    <property type="protein sequence ID" value="MED6158283.1"/>
    <property type="molecule type" value="Genomic_DNA"/>
</dbReference>
<protein>
    <submittedName>
        <fullName evidence="7">Uncharacterized protein</fullName>
    </submittedName>
</protein>
<comment type="caution">
    <text evidence="7">The sequence shown here is derived from an EMBL/GenBank/DDBJ whole genome shotgun (WGS) entry which is preliminary data.</text>
</comment>
<dbReference type="Pfam" id="PF01397">
    <property type="entry name" value="Terpene_synth"/>
    <property type="match status" value="1"/>
</dbReference>
<gene>
    <name evidence="7" type="ORF">PIB30_031340</name>
</gene>
<organism evidence="7 8">
    <name type="scientific">Stylosanthes scabra</name>
    <dbReference type="NCBI Taxonomy" id="79078"/>
    <lineage>
        <taxon>Eukaryota</taxon>
        <taxon>Viridiplantae</taxon>
        <taxon>Streptophyta</taxon>
        <taxon>Embryophyta</taxon>
        <taxon>Tracheophyta</taxon>
        <taxon>Spermatophyta</taxon>
        <taxon>Magnoliopsida</taxon>
        <taxon>eudicotyledons</taxon>
        <taxon>Gunneridae</taxon>
        <taxon>Pentapetalae</taxon>
        <taxon>rosids</taxon>
        <taxon>fabids</taxon>
        <taxon>Fabales</taxon>
        <taxon>Fabaceae</taxon>
        <taxon>Papilionoideae</taxon>
        <taxon>50 kb inversion clade</taxon>
        <taxon>dalbergioids sensu lato</taxon>
        <taxon>Dalbergieae</taxon>
        <taxon>Pterocarpus clade</taxon>
        <taxon>Stylosanthes</taxon>
    </lineage>
</organism>
<accession>A0ABU6UF41</accession>
<feature type="domain" description="Terpene synthase N-terminal" evidence="5">
    <location>
        <begin position="33"/>
        <end position="213"/>
    </location>
</feature>
<evidence type="ECO:0000256" key="3">
    <source>
        <dbReference type="ARBA" id="ARBA00022842"/>
    </source>
</evidence>
<dbReference type="InterPro" id="IPR001906">
    <property type="entry name" value="Terpene_synth_N"/>
</dbReference>
<sequence>MSSAALTLNYLPKPNSNSSLHDHRRSTTYHPSIWKDYFLQYASQSKDLDYKTEPQIEELKKEVTKMLASTAEKPSLLAKLDLIDSICRLGLHYHFECEIDEIMRQIHKSYVKNGEINIEDNNPRSIALLFRLLRQQGFPVSANVFNKFKDTHGNFSESLMTDVEGMLSLYEASFMRIHGENILEEAFKFTSTHLESIDIHQLSPFLAAQVSRGLTQALHLGLPRWEARHYFSIYQQDPHQNEVLLTLAKLDFNFLQKLHKKEVGKLTRWDASCLDDLPEYMKIIYKVLFEVFEEAKQEEVKEGRGYSIGYSINEFKKTVKAYMTEAKWFNSNYVPTPEEYLHTCTTSTTYPLLITTSYIGMGNMATEDIFKWVTNQPKIVKASSIICRLMDDIVSSELEQKRGHVASYLECYMKEYDVSREEAIKEAEKRVSDAWKDINEECLMPTKVPMLFLIRPLNMTRFIGVMYKNEDNYTHSKGLMKKYIQDLLIDPVPI</sequence>
<dbReference type="Gene3D" id="1.10.600.10">
    <property type="entry name" value="Farnesyl Diphosphate Synthase"/>
    <property type="match status" value="1"/>
</dbReference>
<keyword evidence="2" id="KW-0479">Metal-binding</keyword>
<dbReference type="InterPro" id="IPR044814">
    <property type="entry name" value="Terpene_cyclase_plant_C1"/>
</dbReference>
<dbReference type="Proteomes" id="UP001341840">
    <property type="component" value="Unassembled WGS sequence"/>
</dbReference>
<dbReference type="Pfam" id="PF03936">
    <property type="entry name" value="Terpene_synth_C"/>
    <property type="match status" value="1"/>
</dbReference>
<proteinExistence type="predicted"/>
<evidence type="ECO:0000259" key="5">
    <source>
        <dbReference type="Pfam" id="PF01397"/>
    </source>
</evidence>
<evidence type="ECO:0000313" key="7">
    <source>
        <dbReference type="EMBL" id="MED6158283.1"/>
    </source>
</evidence>
<dbReference type="PANTHER" id="PTHR31225">
    <property type="entry name" value="OS04G0344100 PROTEIN-RELATED"/>
    <property type="match status" value="1"/>
</dbReference>
<evidence type="ECO:0000259" key="6">
    <source>
        <dbReference type="Pfam" id="PF03936"/>
    </source>
</evidence>
<dbReference type="SUPFAM" id="SSF48576">
    <property type="entry name" value="Terpenoid synthases"/>
    <property type="match status" value="1"/>
</dbReference>
<dbReference type="InterPro" id="IPR008949">
    <property type="entry name" value="Isoprenoid_synthase_dom_sf"/>
</dbReference>
<comment type="cofactor">
    <cofactor evidence="1">
        <name>Mg(2+)</name>
        <dbReference type="ChEBI" id="CHEBI:18420"/>
    </cofactor>
</comment>
<evidence type="ECO:0000313" key="8">
    <source>
        <dbReference type="Proteomes" id="UP001341840"/>
    </source>
</evidence>
<dbReference type="PANTHER" id="PTHR31225:SF221">
    <property type="entry name" value="(-)-GERMACRENE D SYNTHASE"/>
    <property type="match status" value="1"/>
</dbReference>
<evidence type="ECO:0000256" key="2">
    <source>
        <dbReference type="ARBA" id="ARBA00022723"/>
    </source>
</evidence>
<dbReference type="InterPro" id="IPR050148">
    <property type="entry name" value="Terpene_synthase-like"/>
</dbReference>